<dbReference type="EMBL" id="OC319746">
    <property type="protein sequence ID" value="CAD7406205.1"/>
    <property type="molecule type" value="Genomic_DNA"/>
</dbReference>
<protein>
    <submittedName>
        <fullName evidence="2">Uncharacterized protein</fullName>
    </submittedName>
</protein>
<reference evidence="2" key="1">
    <citation type="submission" date="2020-11" db="EMBL/GenBank/DDBJ databases">
        <authorList>
            <person name="Tran Van P."/>
        </authorList>
    </citation>
    <scope>NUCLEOTIDE SEQUENCE</scope>
</reference>
<dbReference type="AlphaFoldDB" id="A0A7R9D361"/>
<keyword evidence="1" id="KW-0472">Membrane</keyword>
<keyword evidence="1" id="KW-1133">Transmembrane helix</keyword>
<keyword evidence="1" id="KW-0812">Transmembrane</keyword>
<evidence type="ECO:0000313" key="2">
    <source>
        <dbReference type="EMBL" id="CAD7406205.1"/>
    </source>
</evidence>
<gene>
    <name evidence="2" type="ORF">TCEB3V08_LOCUS8388</name>
</gene>
<accession>A0A7R9D361</accession>
<sequence>MTPSQSPSPHDTKPECDLQSQAPFLIPTTERLTVTIFRRDRPYDSNLNLHVETNLICDLFAHVKAFRAKIMLLEEQMNVSLALKNDTSTAYVRSAAVMASKLTLVIALSLPPVCKTSPDHRALRRQLSPEDLTDNDNYLSMLRATPTSARANGRTTSRRVNSAREVEWSVCASDRHTTPCRSAAECYCLVSQPHTHYHHHLTSMGHDTVLISSIAIRVAEDVKEVDRVVPNWRPALSENFTLTISRKKGKHLVVDLSLGLPHAIHPAAPLSSSRVSFGCPWVFLTCFIRLPLGLSHALHPAAPWSSSRSSSSCLLVFLTLFIQLPLGLHYVFHPAVPWSFSRSSSSCLLVFLTLFIQLSLGLPYVFHSAAPGSFSRSSSSCLLVFLTLFIQLPLGLHHVFHPAVSWSSLRVSSSYLLVFLTLFIQLSLGLPHALHPAVSWSSSRSSSSCPLVFLTLFIRLFHGSLHTGNSQKSPLFVSTWHSQKSPLFVSTWHPSELTVTSEHREISELTVTSEHREISELTVTSEHLALSSCHLASSWCTLAEFATVPSSNDLEGPLSSLEVDAKLLSKYNSLMTSLVLTDSSQLRDDDFEKLPDKIMYPYAEPYDQQKQVFGSSWVVKAHTAIAMDDILSERAQQLFLLSDQERKGFIVKRDMQGRIKRQGN</sequence>
<feature type="transmembrane region" description="Helical" evidence="1">
    <location>
        <begin position="343"/>
        <end position="366"/>
    </location>
</feature>
<proteinExistence type="predicted"/>
<name>A0A7R9D361_TIMCR</name>
<organism evidence="2">
    <name type="scientific">Timema cristinae</name>
    <name type="common">Walking stick</name>
    <dbReference type="NCBI Taxonomy" id="61476"/>
    <lineage>
        <taxon>Eukaryota</taxon>
        <taxon>Metazoa</taxon>
        <taxon>Ecdysozoa</taxon>
        <taxon>Arthropoda</taxon>
        <taxon>Hexapoda</taxon>
        <taxon>Insecta</taxon>
        <taxon>Pterygota</taxon>
        <taxon>Neoptera</taxon>
        <taxon>Polyneoptera</taxon>
        <taxon>Phasmatodea</taxon>
        <taxon>Timematodea</taxon>
        <taxon>Timematoidea</taxon>
        <taxon>Timematidae</taxon>
        <taxon>Timema</taxon>
    </lineage>
</organism>
<feature type="transmembrane region" description="Helical" evidence="1">
    <location>
        <begin position="412"/>
        <end position="434"/>
    </location>
</feature>
<feature type="transmembrane region" description="Helical" evidence="1">
    <location>
        <begin position="313"/>
        <end position="331"/>
    </location>
</feature>
<feature type="transmembrane region" description="Helical" evidence="1">
    <location>
        <begin position="378"/>
        <end position="400"/>
    </location>
</feature>
<evidence type="ECO:0000256" key="1">
    <source>
        <dbReference type="SAM" id="Phobius"/>
    </source>
</evidence>